<keyword evidence="4" id="KW-1185">Reference proteome</keyword>
<evidence type="ECO:0000256" key="1">
    <source>
        <dbReference type="SAM" id="Coils"/>
    </source>
</evidence>
<evidence type="ECO:0000313" key="3">
    <source>
        <dbReference type="EMBL" id="MBU2760955.1"/>
    </source>
</evidence>
<proteinExistence type="predicted"/>
<evidence type="ECO:0000313" key="4">
    <source>
        <dbReference type="Proteomes" id="UP000755654"/>
    </source>
</evidence>
<dbReference type="SUPFAM" id="SSF52540">
    <property type="entry name" value="P-loop containing nucleoside triphosphate hydrolases"/>
    <property type="match status" value="1"/>
</dbReference>
<reference evidence="3 4" key="1">
    <citation type="journal article" date="2021" name="ISME J.">
        <title>Genomic evolution of the class Acidithiobacillia: deep-branching Proteobacteria living in extreme acidic conditions.</title>
        <authorList>
            <person name="Moya-Beltran A."/>
            <person name="Beard S."/>
            <person name="Rojas-Villalobos C."/>
            <person name="Issotta F."/>
            <person name="Gallardo Y."/>
            <person name="Ulloa R."/>
            <person name="Giaveno A."/>
            <person name="Degli Esposti M."/>
            <person name="Johnson D.B."/>
            <person name="Quatrini R."/>
        </authorList>
    </citation>
    <scope>NUCLEOTIDE SEQUENCE [LARGE SCALE GENOMIC DNA]</scope>
    <source>
        <strain evidence="3 4">RW2</strain>
    </source>
</reference>
<protein>
    <submittedName>
        <fullName evidence="3">AAA family ATPase</fullName>
    </submittedName>
</protein>
<feature type="coiled-coil region" evidence="1">
    <location>
        <begin position="630"/>
        <end position="657"/>
    </location>
</feature>
<keyword evidence="1" id="KW-0175">Coiled coil</keyword>
<evidence type="ECO:0000259" key="2">
    <source>
        <dbReference type="Pfam" id="PF13476"/>
    </source>
</evidence>
<dbReference type="RefSeq" id="WP_215881859.1">
    <property type="nucleotide sequence ID" value="NZ_JAAOMP010000134.1"/>
</dbReference>
<dbReference type="Proteomes" id="UP000755654">
    <property type="component" value="Unassembled WGS sequence"/>
</dbReference>
<dbReference type="Gene3D" id="3.40.50.300">
    <property type="entry name" value="P-loop containing nucleotide triphosphate hydrolases"/>
    <property type="match status" value="1"/>
</dbReference>
<gene>
    <name evidence="3" type="ORF">HAP95_12490</name>
</gene>
<sequence length="691" mass="77557">MKTTSDLSRRIARLQGRRSFMTDTCAVLEREIGVARARQKYREEVDAILDALEARFHARSLGVLEGLLSAFLEDVLPREDDQQRQSVSLQIDTQRGLPALQIGVRNGDHLEDALHGRGGSVANVLSAGLRFAALSRAGRTPLSGFTFRPFLILDEADCWIRHDRVTAFSDVVHQLAKDLGIQILMISHHSADMLKGFPVRLERCEVSGDTETAAVRVRYVPRSQDVQDTHGDTLPKEEGSRGFRAVRLIHFMSHADSDIPLHPEVTLLTGDNDVGKSAVTEAFRAICYNDASDTVIRHGEDRAEVVLTLENGQTLHWVRVRKGAPKTRYILKDAEGAILRDTPSPKSVPDWAKNLLGVDMLNIEGKDALDVQIGDQKSPVFLLDRTPSQRAAILDMGRESQHLRKLRDQWKKQVDADRRTIREGEKKVAELQKLLQVVSDLDAFEEEATLYGQVHQKTQGRQIELSSLMSLVRDAHRAQGAVQAIGTLPNRVNLPDMSVYARITAAERQVVFAERQKTCMAFWASSVLPQKVERLPAEETHRLVTRAEETVGLPHLSRMQALWGQWTMPEQVSLPSPGRLSEKATLARSVQHLWRAKQVFEKADAALWKSVEMAPVSEKTAWVFRGYQMGSEAQHLRKEAQETVRSLQEEISAQVQLHKERETLLAQWGVCPFCGQSPLSDHHHHPKEAVA</sequence>
<organism evidence="3 4">
    <name type="scientific">Acidithiobacillus sulfurivorans</name>
    <dbReference type="NCBI Taxonomy" id="1958756"/>
    <lineage>
        <taxon>Bacteria</taxon>
        <taxon>Pseudomonadati</taxon>
        <taxon>Pseudomonadota</taxon>
        <taxon>Acidithiobacillia</taxon>
        <taxon>Acidithiobacillales</taxon>
        <taxon>Acidithiobacillaceae</taxon>
        <taxon>Acidithiobacillus</taxon>
    </lineage>
</organism>
<comment type="caution">
    <text evidence="3">The sequence shown here is derived from an EMBL/GenBank/DDBJ whole genome shotgun (WGS) entry which is preliminary data.</text>
</comment>
<dbReference type="Pfam" id="PF13476">
    <property type="entry name" value="AAA_23"/>
    <property type="match status" value="1"/>
</dbReference>
<dbReference type="EMBL" id="JAAOMP010000134">
    <property type="protein sequence ID" value="MBU2760955.1"/>
    <property type="molecule type" value="Genomic_DNA"/>
</dbReference>
<accession>A0ABS6A108</accession>
<feature type="domain" description="Rad50/SbcC-type AAA" evidence="2">
    <location>
        <begin position="246"/>
        <end position="433"/>
    </location>
</feature>
<dbReference type="InterPro" id="IPR027417">
    <property type="entry name" value="P-loop_NTPase"/>
</dbReference>
<dbReference type="InterPro" id="IPR038729">
    <property type="entry name" value="Rad50/SbcC_AAA"/>
</dbReference>
<name>A0ABS6A108_9PROT</name>